<dbReference type="EMBL" id="JAAMPT010000189">
    <property type="protein sequence ID" value="NMH23955.1"/>
    <property type="molecule type" value="Genomic_DNA"/>
</dbReference>
<proteinExistence type="predicted"/>
<evidence type="ECO:0000313" key="3">
    <source>
        <dbReference type="Proteomes" id="UP000767947"/>
    </source>
</evidence>
<dbReference type="RefSeq" id="WP_169522508.1">
    <property type="nucleotide sequence ID" value="NZ_JAAMPT010000189.1"/>
</dbReference>
<feature type="region of interest" description="Disordered" evidence="1">
    <location>
        <begin position="228"/>
        <end position="250"/>
    </location>
</feature>
<comment type="caution">
    <text evidence="2">The sequence shown here is derived from an EMBL/GenBank/DDBJ whole genome shotgun (WGS) entry which is preliminary data.</text>
</comment>
<evidence type="ECO:0008006" key="4">
    <source>
        <dbReference type="Google" id="ProtNLM"/>
    </source>
</evidence>
<dbReference type="Proteomes" id="UP000767947">
    <property type="component" value="Unassembled WGS sequence"/>
</dbReference>
<evidence type="ECO:0000313" key="2">
    <source>
        <dbReference type="EMBL" id="NMH23955.1"/>
    </source>
</evidence>
<reference evidence="2 3" key="1">
    <citation type="submission" date="2020-02" db="EMBL/GenBank/DDBJ databases">
        <title>Flavobacterium sp. genome.</title>
        <authorList>
            <person name="Jung H.S."/>
            <person name="Baek J.H."/>
            <person name="Jeon C.O."/>
        </authorList>
    </citation>
    <scope>NUCLEOTIDE SEQUENCE [LARGE SCALE GENOMIC DNA]</scope>
    <source>
        <strain evidence="2 3">SE-s27</strain>
    </source>
</reference>
<protein>
    <recommendedName>
        <fullName evidence="4">MarR family transcriptional regulator</fullName>
    </recommendedName>
</protein>
<keyword evidence="3" id="KW-1185">Reference proteome</keyword>
<evidence type="ECO:0000256" key="1">
    <source>
        <dbReference type="SAM" id="MobiDB-lite"/>
    </source>
</evidence>
<accession>A0ABX1QSF2</accession>
<gene>
    <name evidence="2" type="ORF">G6042_01585</name>
</gene>
<organism evidence="2 3">
    <name type="scientific">Flavobacterium solisilvae</name>
    <dbReference type="NCBI Taxonomy" id="1852019"/>
    <lineage>
        <taxon>Bacteria</taxon>
        <taxon>Pseudomonadati</taxon>
        <taxon>Bacteroidota</taxon>
        <taxon>Flavobacteriia</taxon>
        <taxon>Flavobacteriales</taxon>
        <taxon>Flavobacteriaceae</taxon>
        <taxon>Flavobacterium</taxon>
    </lineage>
</organism>
<sequence>MGDKMKFNKRLNIKVYPKILTNRELSDNEKLILSLDYTFDLKKGYTIYTSVDIGKLLSLHPNIVRLCRKSLIKKGYLVNDLDNKQIHRLTDKLKSIEYLIIDDEENKKYITECVLPFEIYNHSELTTGAKLLWGEYNTLSKLPDGYVKKRETTAKIMNVSVGSISNWTKQLLKQQFLSEYEIKSEYRKKQKVVRTIEFSREEENPIDEIGDIIEDGIRRMEQTKLNRVPKLTSKSTTSKKENDYIPQPLGPIKYSDLPTIKKGRKKYEDDYSDEEFNI</sequence>
<name>A0ABX1QSF2_9FLAO</name>